<dbReference type="VEuPathDB" id="AmoebaDB:NfTy_006400"/>
<evidence type="ECO:0000313" key="4">
    <source>
        <dbReference type="Proteomes" id="UP000444721"/>
    </source>
</evidence>
<evidence type="ECO:0000313" key="3">
    <source>
        <dbReference type="EMBL" id="KAF0983794.1"/>
    </source>
</evidence>
<dbReference type="VEuPathDB" id="AmoebaDB:FDP41_007709"/>
<accession>A0A6A5CB60</accession>
<evidence type="ECO:0000256" key="1">
    <source>
        <dbReference type="SAM" id="MobiDB-lite"/>
    </source>
</evidence>
<dbReference type="OMA" id="HYFCEFD"/>
<dbReference type="PANTHER" id="PTHR43883:SF1">
    <property type="entry name" value="GLUCONOKINASE"/>
    <property type="match status" value="1"/>
</dbReference>
<organism evidence="3 4">
    <name type="scientific">Naegleria fowleri</name>
    <name type="common">Brain eating amoeba</name>
    <dbReference type="NCBI Taxonomy" id="5763"/>
    <lineage>
        <taxon>Eukaryota</taxon>
        <taxon>Discoba</taxon>
        <taxon>Heterolobosea</taxon>
        <taxon>Tetramitia</taxon>
        <taxon>Eutetramitia</taxon>
        <taxon>Vahlkampfiidae</taxon>
        <taxon>Naegleria</taxon>
    </lineage>
</organism>
<dbReference type="Gene3D" id="3.30.470.30">
    <property type="entry name" value="DNA ligase/mRNA capping enzyme"/>
    <property type="match status" value="1"/>
</dbReference>
<dbReference type="GeneID" id="68114927"/>
<gene>
    <name evidence="3" type="ORF">FDP41_007709</name>
</gene>
<dbReference type="SUPFAM" id="SSF56091">
    <property type="entry name" value="DNA ligase/mRNA capping enzyme, catalytic domain"/>
    <property type="match status" value="1"/>
</dbReference>
<comment type="caution">
    <text evidence="3">The sequence shown here is derived from an EMBL/GenBank/DDBJ whole genome shotgun (WGS) entry which is preliminary data.</text>
</comment>
<feature type="region of interest" description="Disordered" evidence="1">
    <location>
        <begin position="1"/>
        <end position="20"/>
    </location>
</feature>
<dbReference type="AlphaFoldDB" id="A0A6A5CB60"/>
<dbReference type="Proteomes" id="UP000444721">
    <property type="component" value="Unassembled WGS sequence"/>
</dbReference>
<evidence type="ECO:0000259" key="2">
    <source>
        <dbReference type="Pfam" id="PF09414"/>
    </source>
</evidence>
<dbReference type="EMBL" id="VFQX01000004">
    <property type="protein sequence ID" value="KAF0983794.1"/>
    <property type="molecule type" value="Genomic_DNA"/>
</dbReference>
<dbReference type="RefSeq" id="XP_044568507.1">
    <property type="nucleotide sequence ID" value="XM_044711483.1"/>
</dbReference>
<dbReference type="VEuPathDB" id="AmoebaDB:NF0016730"/>
<dbReference type="InterPro" id="IPR052732">
    <property type="entry name" value="Cell-binding_unc_protein"/>
</dbReference>
<proteinExistence type="predicted"/>
<feature type="domain" description="RNA ligase" evidence="2">
    <location>
        <begin position="70"/>
        <end position="244"/>
    </location>
</feature>
<reference evidence="3 4" key="1">
    <citation type="journal article" date="2019" name="Sci. Rep.">
        <title>Nanopore sequencing improves the draft genome of the human pathogenic amoeba Naegleria fowleri.</title>
        <authorList>
            <person name="Liechti N."/>
            <person name="Schurch N."/>
            <person name="Bruggmann R."/>
            <person name="Wittwer M."/>
        </authorList>
    </citation>
    <scope>NUCLEOTIDE SEQUENCE [LARGE SCALE GENOMIC DNA]</scope>
    <source>
        <strain evidence="3 4">ATCC 30894</strain>
    </source>
</reference>
<name>A0A6A5CB60_NAEFO</name>
<dbReference type="PANTHER" id="PTHR43883">
    <property type="entry name" value="SLR0207 PROTEIN"/>
    <property type="match status" value="1"/>
</dbReference>
<dbReference type="InterPro" id="IPR021122">
    <property type="entry name" value="RNA_ligase_dom_REL/Rnl2"/>
</dbReference>
<protein>
    <recommendedName>
        <fullName evidence="2">RNA ligase domain-containing protein</fullName>
    </recommendedName>
</protein>
<sequence>MSSKKKSSKSSSSSSSDQDNEMTQVIDIIKFPRTPHLFSTNKDVSRDDLVLDERDVASSFYSAASAPFITLEEKIDGSNLGISLDVESYKLRCQNRSHYVTCQSHSQFKTLQSWLDEHCGELYALLSDNNNGYILYGEWVYAKHSILYDKLPDTFIAFDIYDKHAEKFVSVQKRNQLLSLHAPTLCIIEQIPNNNNNGGCLTKEYLMHLLNTYKSHYSSTNEPIEGVYIRIDEGDYLKQRAKVVRSDFIQAIDTHWSTMELVKNRVDFSLKKY</sequence>
<dbReference type="Pfam" id="PF09414">
    <property type="entry name" value="RNA_ligase"/>
    <property type="match status" value="1"/>
</dbReference>
<keyword evidence="4" id="KW-1185">Reference proteome</keyword>
<dbReference type="OrthoDB" id="19045at2759"/>